<sequence>MKLEYSKQEKDCHKEYLTNSLLASMFSRRYKRGNEVTEYLRVEEIAILATSTPSERLFSDAGNLITV</sequence>
<accession>A0A2N1NTG4</accession>
<comment type="caution">
    <text evidence="1">The sequence shown here is derived from an EMBL/GenBank/DDBJ whole genome shotgun (WGS) entry which is preliminary data.</text>
</comment>
<evidence type="ECO:0000313" key="2">
    <source>
        <dbReference type="Proteomes" id="UP000233469"/>
    </source>
</evidence>
<reference evidence="1 2" key="2">
    <citation type="submission" date="2017-10" db="EMBL/GenBank/DDBJ databases">
        <title>Extensive intraspecific genome diversity in a model arbuscular mycorrhizal fungus.</title>
        <authorList>
            <person name="Chen E.C.H."/>
            <person name="Morin E."/>
            <person name="Baudet D."/>
            <person name="Noel J."/>
            <person name="Ndikumana S."/>
            <person name="Charron P."/>
            <person name="St-Onge C."/>
            <person name="Giorgi J."/>
            <person name="Grigoriev I.V."/>
            <person name="Roux C."/>
            <person name="Martin F.M."/>
            <person name="Corradi N."/>
        </authorList>
    </citation>
    <scope>NUCLEOTIDE SEQUENCE [LARGE SCALE GENOMIC DNA]</scope>
    <source>
        <strain evidence="1 2">C2</strain>
    </source>
</reference>
<dbReference type="VEuPathDB" id="FungiDB:RhiirA1_450879"/>
<proteinExistence type="predicted"/>
<reference evidence="1 2" key="1">
    <citation type="submission" date="2016-04" db="EMBL/GenBank/DDBJ databases">
        <title>Genome analyses suggest a sexual origin of heterokaryosis in a supposedly ancient asexual fungus.</title>
        <authorList>
            <person name="Ropars J."/>
            <person name="Sedzielewska K."/>
            <person name="Noel J."/>
            <person name="Charron P."/>
            <person name="Farinelli L."/>
            <person name="Marton T."/>
            <person name="Kruger M."/>
            <person name="Pelin A."/>
            <person name="Brachmann A."/>
            <person name="Corradi N."/>
        </authorList>
    </citation>
    <scope>NUCLEOTIDE SEQUENCE [LARGE SCALE GENOMIC DNA]</scope>
    <source>
        <strain evidence="1 2">C2</strain>
    </source>
</reference>
<dbReference type="EMBL" id="LLXL01000147">
    <property type="protein sequence ID" value="PKK77111.1"/>
    <property type="molecule type" value="Genomic_DNA"/>
</dbReference>
<dbReference type="VEuPathDB" id="FungiDB:FUN_022911"/>
<protein>
    <submittedName>
        <fullName evidence="1">Uncharacterized protein</fullName>
    </submittedName>
</protein>
<gene>
    <name evidence="1" type="ORF">RhiirC2_771731</name>
</gene>
<name>A0A2N1NTG4_9GLOM</name>
<evidence type="ECO:0000313" key="1">
    <source>
        <dbReference type="EMBL" id="PKK77111.1"/>
    </source>
</evidence>
<organism evidence="1 2">
    <name type="scientific">Rhizophagus irregularis</name>
    <dbReference type="NCBI Taxonomy" id="588596"/>
    <lineage>
        <taxon>Eukaryota</taxon>
        <taxon>Fungi</taxon>
        <taxon>Fungi incertae sedis</taxon>
        <taxon>Mucoromycota</taxon>
        <taxon>Glomeromycotina</taxon>
        <taxon>Glomeromycetes</taxon>
        <taxon>Glomerales</taxon>
        <taxon>Glomeraceae</taxon>
        <taxon>Rhizophagus</taxon>
    </lineage>
</organism>
<dbReference type="AlphaFoldDB" id="A0A2N1NTG4"/>
<dbReference type="Proteomes" id="UP000233469">
    <property type="component" value="Unassembled WGS sequence"/>
</dbReference>